<dbReference type="Pfam" id="PF04658">
    <property type="entry name" value="TAFII55_N"/>
    <property type="match status" value="1"/>
</dbReference>
<dbReference type="Proteomes" id="UP000182334">
    <property type="component" value="Chromosome III"/>
</dbReference>
<keyword evidence="5" id="KW-0539">Nucleus</keyword>
<keyword evidence="9" id="KW-1185">Reference proteome</keyword>
<feature type="compositionally biased region" description="Acidic residues" evidence="6">
    <location>
        <begin position="324"/>
        <end position="334"/>
    </location>
</feature>
<feature type="region of interest" description="Disordered" evidence="6">
    <location>
        <begin position="280"/>
        <end position="335"/>
    </location>
</feature>
<feature type="compositionally biased region" description="Polar residues" evidence="6">
    <location>
        <begin position="298"/>
        <end position="311"/>
    </location>
</feature>
<feature type="compositionally biased region" description="Basic and acidic residues" evidence="6">
    <location>
        <begin position="416"/>
        <end position="438"/>
    </location>
</feature>
<accession>A0A1L0D4T8</accession>
<dbReference type="AlphaFoldDB" id="A0A1L0D4T8"/>
<feature type="region of interest" description="Disordered" evidence="6">
    <location>
        <begin position="476"/>
        <end position="558"/>
    </location>
</feature>
<keyword evidence="3" id="KW-0805">Transcription regulation</keyword>
<evidence type="ECO:0000256" key="1">
    <source>
        <dbReference type="ARBA" id="ARBA00004123"/>
    </source>
</evidence>
<dbReference type="PANTHER" id="PTHR12228:SF0">
    <property type="entry name" value="TATA-BOX BINDING PROTEIN ASSOCIATED FACTOR 7"/>
    <property type="match status" value="1"/>
</dbReference>
<protein>
    <submittedName>
        <fullName evidence="8">CIC11C00000002229</fullName>
    </submittedName>
</protein>
<dbReference type="SMART" id="SM01370">
    <property type="entry name" value="TAFII55_N"/>
    <property type="match status" value="1"/>
</dbReference>
<dbReference type="GO" id="GO:0051123">
    <property type="term" value="P:RNA polymerase II preinitiation complex assembly"/>
    <property type="evidence" value="ECO:0007669"/>
    <property type="project" value="TreeGrafter"/>
</dbReference>
<dbReference type="InterPro" id="IPR037817">
    <property type="entry name" value="TAF7"/>
</dbReference>
<keyword evidence="4" id="KW-0804">Transcription</keyword>
<feature type="compositionally biased region" description="Basic and acidic residues" evidence="6">
    <location>
        <begin position="313"/>
        <end position="323"/>
    </location>
</feature>
<dbReference type="GO" id="GO:0016251">
    <property type="term" value="F:RNA polymerase II general transcription initiation factor activity"/>
    <property type="evidence" value="ECO:0007669"/>
    <property type="project" value="TreeGrafter"/>
</dbReference>
<evidence type="ECO:0000259" key="7">
    <source>
        <dbReference type="SMART" id="SM01370"/>
    </source>
</evidence>
<evidence type="ECO:0000313" key="8">
    <source>
        <dbReference type="EMBL" id="SGZ51524.1"/>
    </source>
</evidence>
<dbReference type="EMBL" id="LT635758">
    <property type="protein sequence ID" value="SGZ51524.1"/>
    <property type="molecule type" value="Genomic_DNA"/>
</dbReference>
<evidence type="ECO:0000256" key="6">
    <source>
        <dbReference type="SAM" id="MobiDB-lite"/>
    </source>
</evidence>
<evidence type="ECO:0000256" key="4">
    <source>
        <dbReference type="ARBA" id="ARBA00023163"/>
    </source>
</evidence>
<comment type="subcellular location">
    <subcellularLocation>
        <location evidence="1">Nucleus</location>
    </subcellularLocation>
</comment>
<dbReference type="OrthoDB" id="153872at2759"/>
<evidence type="ECO:0000256" key="3">
    <source>
        <dbReference type="ARBA" id="ARBA00023015"/>
    </source>
</evidence>
<feature type="domain" description="TAFII55 protein conserved region" evidence="7">
    <location>
        <begin position="112"/>
        <end position="281"/>
    </location>
</feature>
<evidence type="ECO:0000256" key="2">
    <source>
        <dbReference type="ARBA" id="ARBA00009368"/>
    </source>
</evidence>
<feature type="compositionally biased region" description="Acidic residues" evidence="6">
    <location>
        <begin position="494"/>
        <end position="513"/>
    </location>
</feature>
<feature type="compositionally biased region" description="Acidic residues" evidence="6">
    <location>
        <begin position="535"/>
        <end position="558"/>
    </location>
</feature>
<feature type="compositionally biased region" description="Acidic residues" evidence="6">
    <location>
        <begin position="375"/>
        <end position="415"/>
    </location>
</feature>
<evidence type="ECO:0000313" key="9">
    <source>
        <dbReference type="Proteomes" id="UP000182334"/>
    </source>
</evidence>
<proteinExistence type="inferred from homology"/>
<comment type="similarity">
    <text evidence="2">Belongs to the TAF7 family.</text>
</comment>
<reference evidence="8 9" key="1">
    <citation type="submission" date="2016-10" db="EMBL/GenBank/DDBJ databases">
        <authorList>
            <person name="de Groot N.N."/>
        </authorList>
    </citation>
    <scope>NUCLEOTIDE SEQUENCE [LARGE SCALE GENOMIC DNA]</scope>
    <source>
        <strain evidence="8 9">CBS 141442</strain>
    </source>
</reference>
<feature type="region of interest" description="Disordered" evidence="6">
    <location>
        <begin position="1"/>
        <end position="50"/>
    </location>
</feature>
<feature type="region of interest" description="Disordered" evidence="6">
    <location>
        <begin position="374"/>
        <end position="438"/>
    </location>
</feature>
<dbReference type="GO" id="GO:0005669">
    <property type="term" value="C:transcription factor TFIID complex"/>
    <property type="evidence" value="ECO:0007669"/>
    <property type="project" value="InterPro"/>
</dbReference>
<organism evidence="8 9">
    <name type="scientific">Sungouiella intermedia</name>
    <dbReference type="NCBI Taxonomy" id="45354"/>
    <lineage>
        <taxon>Eukaryota</taxon>
        <taxon>Fungi</taxon>
        <taxon>Dikarya</taxon>
        <taxon>Ascomycota</taxon>
        <taxon>Saccharomycotina</taxon>
        <taxon>Pichiomycetes</taxon>
        <taxon>Metschnikowiaceae</taxon>
        <taxon>Sungouiella</taxon>
    </lineage>
</organism>
<gene>
    <name evidence="8" type="ORF">SAMEA4029010_CIC11G00000002229</name>
</gene>
<dbReference type="STRING" id="45354.A0A1L0D4T8"/>
<sequence>MALKLKLKVNPSASREDSQENDQPTLPRIKIKPPKAEPTDGVSKPKKKEKLKKLKISLGKALLSSQMSDTPTSSSQTQPILKRVPKVRIKPTRIPGEGYDSEAPDIEDDPLIEQGIVVRFANDVNLDFIHNAADTGDFSNVNIKWITRDKAVVNVNLTLYSARLIDLPTLTELYKTVDKKNIFKTIDISQVLLVLHQINPKQLNMDQDFEVPEEYTYVHPLYKLSVNKEIRNTKSVYRNGLAYAYEDVYRRFRPKKTNPRVMADIELRVDELVRRDQDAQESHYEYVDSRAPTHKYGGSSSQPPASVSTTPRPRMEEGDRMEIDREEEEEDEDEHQIALDLEADIDNVLEQELAEALDSTSNNAAATVLMKSEFDNEDGASDAGEEEEQADDDDDDDEEEEEEEEDEDEDEDEDTKQDKSRVKKLEEEISDLERAADKQKVLLATASFKMMRMKFQSAYNNLKGQLDQKKRELAKIREQQQKSQMTIVPNSKNDEEDDEEDEDDEDEDEENDHDEGTGPQDSEVAESVAKPTEFTEIDNEADADDDDNDDIDDFGGLF</sequence>
<name>A0A1L0D4T8_9ASCO</name>
<dbReference type="PANTHER" id="PTHR12228">
    <property type="entry name" value="TRANSCRIPTION INITIATION FACTOR TFIID 55 KD SUBUNIT-RELATED"/>
    <property type="match status" value="1"/>
</dbReference>
<dbReference type="InterPro" id="IPR006751">
    <property type="entry name" value="TAFII55_prot_cons_reg"/>
</dbReference>
<dbReference type="CDD" id="cd08047">
    <property type="entry name" value="TAF7"/>
    <property type="match status" value="1"/>
</dbReference>
<evidence type="ECO:0000256" key="5">
    <source>
        <dbReference type="ARBA" id="ARBA00023242"/>
    </source>
</evidence>
<feature type="compositionally biased region" description="Polar residues" evidence="6">
    <location>
        <begin position="481"/>
        <end position="491"/>
    </location>
</feature>